<dbReference type="Pfam" id="PF00106">
    <property type="entry name" value="adh_short"/>
    <property type="match status" value="1"/>
</dbReference>
<evidence type="ECO:0000313" key="4">
    <source>
        <dbReference type="Proteomes" id="UP000030672"/>
    </source>
</evidence>
<dbReference type="HOGENOM" id="CLU_010194_8_0_1"/>
<dbReference type="CDD" id="cd05233">
    <property type="entry name" value="SDR_c"/>
    <property type="match status" value="1"/>
</dbReference>
<dbReference type="PANTHER" id="PTHR42760:SF37">
    <property type="entry name" value="CLAVALDEHYDE DEHYDROGENASE"/>
    <property type="match status" value="1"/>
</dbReference>
<dbReference type="SUPFAM" id="SSF51735">
    <property type="entry name" value="NAD(P)-binding Rossmann-fold domains"/>
    <property type="match status" value="1"/>
</dbReference>
<organism evidence="3 4">
    <name type="scientific">Aureobasidium melanogenum (strain CBS 110374)</name>
    <name type="common">Aureobasidium pullulans var. melanogenum</name>
    <dbReference type="NCBI Taxonomy" id="1043003"/>
    <lineage>
        <taxon>Eukaryota</taxon>
        <taxon>Fungi</taxon>
        <taxon>Dikarya</taxon>
        <taxon>Ascomycota</taxon>
        <taxon>Pezizomycotina</taxon>
        <taxon>Dothideomycetes</taxon>
        <taxon>Dothideomycetidae</taxon>
        <taxon>Dothideales</taxon>
        <taxon>Saccotheciaceae</taxon>
        <taxon>Aureobasidium</taxon>
    </lineage>
</organism>
<dbReference type="InterPro" id="IPR036291">
    <property type="entry name" value="NAD(P)-bd_dom_sf"/>
</dbReference>
<proteinExistence type="inferred from homology"/>
<keyword evidence="4" id="KW-1185">Reference proteome</keyword>
<evidence type="ECO:0000256" key="2">
    <source>
        <dbReference type="ARBA" id="ARBA00023002"/>
    </source>
</evidence>
<evidence type="ECO:0000256" key="1">
    <source>
        <dbReference type="ARBA" id="ARBA00006484"/>
    </source>
</evidence>
<comment type="similarity">
    <text evidence="1">Belongs to the short-chain dehydrogenases/reductases (SDR) family.</text>
</comment>
<dbReference type="RefSeq" id="XP_040881961.1">
    <property type="nucleotide sequence ID" value="XM_041026115.1"/>
</dbReference>
<dbReference type="InterPro" id="IPR002347">
    <property type="entry name" value="SDR_fam"/>
</dbReference>
<dbReference type="GeneID" id="63919488"/>
<dbReference type="AlphaFoldDB" id="A0A074VWU3"/>
<dbReference type="STRING" id="1043003.A0A074VWU3"/>
<reference evidence="3 4" key="1">
    <citation type="journal article" date="2014" name="BMC Genomics">
        <title>Genome sequencing of four Aureobasidium pullulans varieties: biotechnological potential, stress tolerance, and description of new species.</title>
        <authorList>
            <person name="Gostin Ar C."/>
            <person name="Ohm R.A."/>
            <person name="Kogej T."/>
            <person name="Sonjak S."/>
            <person name="Turk M."/>
            <person name="Zajc J."/>
            <person name="Zalar P."/>
            <person name="Grube M."/>
            <person name="Sun H."/>
            <person name="Han J."/>
            <person name="Sharma A."/>
            <person name="Chiniquy J."/>
            <person name="Ngan C.Y."/>
            <person name="Lipzen A."/>
            <person name="Barry K."/>
            <person name="Grigoriev I.V."/>
            <person name="Gunde-Cimerman N."/>
        </authorList>
    </citation>
    <scope>NUCLEOTIDE SEQUENCE [LARGE SCALE GENOMIC DNA]</scope>
    <source>
        <strain evidence="3 4">CBS 110374</strain>
    </source>
</reference>
<dbReference type="Proteomes" id="UP000030672">
    <property type="component" value="Unassembled WGS sequence"/>
</dbReference>
<dbReference type="EMBL" id="KL584828">
    <property type="protein sequence ID" value="KEQ64938.1"/>
    <property type="molecule type" value="Genomic_DNA"/>
</dbReference>
<keyword evidence="2" id="KW-0560">Oxidoreductase</keyword>
<dbReference type="PANTHER" id="PTHR42760">
    <property type="entry name" value="SHORT-CHAIN DEHYDROGENASES/REDUCTASES FAMILY MEMBER"/>
    <property type="match status" value="1"/>
</dbReference>
<dbReference type="Gene3D" id="3.40.50.720">
    <property type="entry name" value="NAD(P)-binding Rossmann-like Domain"/>
    <property type="match status" value="1"/>
</dbReference>
<dbReference type="GO" id="GO:0016616">
    <property type="term" value="F:oxidoreductase activity, acting on the CH-OH group of donors, NAD or NADP as acceptor"/>
    <property type="evidence" value="ECO:0007669"/>
    <property type="project" value="TreeGrafter"/>
</dbReference>
<name>A0A074VWU3_AURM1</name>
<gene>
    <name evidence="3" type="ORF">M437DRAFT_73850</name>
</gene>
<accession>A0A074VWU3</accession>
<protein>
    <submittedName>
        <fullName evidence="3">NAD-P-binding protein</fullName>
    </submittedName>
</protein>
<evidence type="ECO:0000313" key="3">
    <source>
        <dbReference type="EMBL" id="KEQ64938.1"/>
    </source>
</evidence>
<sequence length="297" mass="32772">MSESMLHHAGFKFTPTIHNDTYDFISTKSQNLKGKRVFLTGASKGIGKETALSFARAGASSIALGARSSLSDLATEVEKAAKDAGHPAPKVVSIKLDVTDRSSTEQAAKTVKSEFGGLDFLFNNAGYLEEFKKVAESDPDEWWRTQEVNIKGPYLVARAFIPLLLDTKDGDKTIINTSSIGAHMIMTGASSYQVTKLALLRLGEFISQEYADQKILCYGIHPGGVMTELAGRMPESSHHMLSDKPELAADTVAWLVNEKREWLAGRYVSVTWDMKELLDKKDEIIKKDLLKVRMLVD</sequence>
<dbReference type="PRINTS" id="PR00081">
    <property type="entry name" value="GDHRDH"/>
</dbReference>